<evidence type="ECO:0000256" key="1">
    <source>
        <dbReference type="ARBA" id="ARBA00009213"/>
    </source>
</evidence>
<dbReference type="InterPro" id="IPR022902">
    <property type="entry name" value="NAcTrfase_Eis"/>
</dbReference>
<protein>
    <submittedName>
        <fullName evidence="6">GNAT family N-acetyltransferase</fullName>
    </submittedName>
</protein>
<feature type="binding site" evidence="4">
    <location>
        <begin position="109"/>
        <end position="111"/>
    </location>
    <ligand>
        <name>acetyl-CoA</name>
        <dbReference type="ChEBI" id="CHEBI:57288"/>
    </ligand>
</feature>
<dbReference type="InterPro" id="IPR036527">
    <property type="entry name" value="SCP2_sterol-bd_dom_sf"/>
</dbReference>
<dbReference type="InterPro" id="IPR041380">
    <property type="entry name" value="Acetyltransf_17"/>
</dbReference>
<dbReference type="GO" id="GO:0034069">
    <property type="term" value="F:aminoglycoside N-acetyltransferase activity"/>
    <property type="evidence" value="ECO:0007669"/>
    <property type="project" value="TreeGrafter"/>
</dbReference>
<dbReference type="InterPro" id="IPR025559">
    <property type="entry name" value="Eis_dom"/>
</dbReference>
<dbReference type="PANTHER" id="PTHR37817">
    <property type="entry name" value="N-ACETYLTRANSFERASE EIS"/>
    <property type="match status" value="1"/>
</dbReference>
<dbReference type="CDD" id="cd04301">
    <property type="entry name" value="NAT_SF"/>
    <property type="match status" value="1"/>
</dbReference>
<comment type="subunit">
    <text evidence="4">Homohexamer; trimer of dimers.</text>
</comment>
<dbReference type="InterPro" id="IPR016181">
    <property type="entry name" value="Acyl_CoA_acyltransferase"/>
</dbReference>
<evidence type="ECO:0000259" key="5">
    <source>
        <dbReference type="PROSITE" id="PS51186"/>
    </source>
</evidence>
<name>A0A3M8L9L9_9MICO</name>
<dbReference type="PROSITE" id="PS51186">
    <property type="entry name" value="GNAT"/>
    <property type="match status" value="1"/>
</dbReference>
<keyword evidence="7" id="KW-1185">Reference proteome</keyword>
<dbReference type="InterPro" id="IPR000182">
    <property type="entry name" value="GNAT_dom"/>
</dbReference>
<feature type="active site" description="Proton acceptor; via carboxylate" evidence="4">
    <location>
        <position position="440"/>
    </location>
</feature>
<dbReference type="HAMAP" id="MF_01812">
    <property type="entry name" value="Eis"/>
    <property type="match status" value="1"/>
</dbReference>
<feature type="active site" description="Proton donor" evidence="4">
    <location>
        <position position="150"/>
    </location>
</feature>
<dbReference type="GO" id="GO:0030649">
    <property type="term" value="P:aminoglycoside antibiotic catabolic process"/>
    <property type="evidence" value="ECO:0007669"/>
    <property type="project" value="TreeGrafter"/>
</dbReference>
<evidence type="ECO:0000313" key="7">
    <source>
        <dbReference type="Proteomes" id="UP000279859"/>
    </source>
</evidence>
<evidence type="ECO:0000256" key="4">
    <source>
        <dbReference type="HAMAP-Rule" id="MF_01812"/>
    </source>
</evidence>
<dbReference type="SUPFAM" id="SSF55718">
    <property type="entry name" value="SCP-like"/>
    <property type="match status" value="1"/>
</dbReference>
<dbReference type="PANTHER" id="PTHR37817:SF1">
    <property type="entry name" value="N-ACETYLTRANSFERASE EIS"/>
    <property type="match status" value="1"/>
</dbReference>
<feature type="binding site" evidence="4">
    <location>
        <begin position="145"/>
        <end position="146"/>
    </location>
    <ligand>
        <name>acetyl-CoA</name>
        <dbReference type="ChEBI" id="CHEBI:57288"/>
    </ligand>
</feature>
<organism evidence="6 7">
    <name type="scientific">Cryobacterium tepidiphilum</name>
    <dbReference type="NCBI Taxonomy" id="2486026"/>
    <lineage>
        <taxon>Bacteria</taxon>
        <taxon>Bacillati</taxon>
        <taxon>Actinomycetota</taxon>
        <taxon>Actinomycetes</taxon>
        <taxon>Micrococcales</taxon>
        <taxon>Microbacteriaceae</taxon>
        <taxon>Cryobacterium</taxon>
    </lineage>
</organism>
<dbReference type="Pfam" id="PF13527">
    <property type="entry name" value="Acetyltransf_9"/>
    <property type="match status" value="1"/>
</dbReference>
<dbReference type="AlphaFoldDB" id="A0A3M8L9L9"/>
<dbReference type="EMBL" id="RDSR01000013">
    <property type="protein sequence ID" value="RNE62203.1"/>
    <property type="molecule type" value="Genomic_DNA"/>
</dbReference>
<dbReference type="Gene3D" id="3.40.630.30">
    <property type="match status" value="2"/>
</dbReference>
<dbReference type="Gene3D" id="3.30.1050.10">
    <property type="entry name" value="SCP2 sterol-binding domain"/>
    <property type="match status" value="1"/>
</dbReference>
<dbReference type="InterPro" id="IPR051554">
    <property type="entry name" value="Acetyltransferase_Eis"/>
</dbReference>
<feature type="binding site" evidence="4">
    <location>
        <begin position="117"/>
        <end position="122"/>
    </location>
    <ligand>
        <name>acetyl-CoA</name>
        <dbReference type="ChEBI" id="CHEBI:57288"/>
    </ligand>
</feature>
<dbReference type="OrthoDB" id="8399956at2"/>
<evidence type="ECO:0000256" key="2">
    <source>
        <dbReference type="ARBA" id="ARBA00022679"/>
    </source>
</evidence>
<dbReference type="Pfam" id="PF17668">
    <property type="entry name" value="Acetyltransf_17"/>
    <property type="match status" value="1"/>
</dbReference>
<feature type="domain" description="N-acetyltransferase" evidence="5">
    <location>
        <begin position="22"/>
        <end position="178"/>
    </location>
</feature>
<comment type="caution">
    <text evidence="6">The sequence shown here is derived from an EMBL/GenBank/DDBJ whole genome shotgun (WGS) entry which is preliminary data.</text>
</comment>
<dbReference type="SUPFAM" id="SSF55729">
    <property type="entry name" value="Acyl-CoA N-acyltransferases (Nat)"/>
    <property type="match status" value="1"/>
</dbReference>
<keyword evidence="2 4" id="KW-0808">Transferase</keyword>
<comment type="similarity">
    <text evidence="1 4">Belongs to the acetyltransferase Eis family.</text>
</comment>
<keyword evidence="3 4" id="KW-0012">Acyltransferase</keyword>
<dbReference type="RefSeq" id="WP_123045968.1">
    <property type="nucleotide sequence ID" value="NZ_RDSR01000013.1"/>
</dbReference>
<dbReference type="NCBIfam" id="NF002367">
    <property type="entry name" value="PRK01346.1-4"/>
    <property type="match status" value="1"/>
</dbReference>
<accession>A0A3M8L9L9</accession>
<proteinExistence type="inferred from homology"/>
<dbReference type="Proteomes" id="UP000279859">
    <property type="component" value="Unassembled WGS sequence"/>
</dbReference>
<evidence type="ECO:0000256" key="3">
    <source>
        <dbReference type="ARBA" id="ARBA00023315"/>
    </source>
</evidence>
<dbReference type="Pfam" id="PF13530">
    <property type="entry name" value="SCP2_2"/>
    <property type="match status" value="1"/>
</dbReference>
<sequence>MSDFENLPIDDHSRQLLAEGGLRFGLVDTADSDMVRRWLLAEDRGFHDPLPSDELLAAQARDLQHDRVSGVWDPTSASPADPIGTVRSWLMGLTVPGGDTVSAWAISAVTVAPTHRRRGIARELLNSELRTAQRAGLPLAMLTVSEATIYSRFGFAPAADQATLTIDTNRVRWTGPVPGGRLHIVPPSSLLDAAPAIFARARVRFPGEIDRRPELWRYILGLNPLKHGERDDLVAVRYDDEAGDLQGFAVYRFEHEKTGYPSRLHVTDLVAATDDAYAALWRYLIEMDLISEVHAPLRSIDEPVAWQVSDRRAVQKTNEHDQLWLRILDVPALLSERQYFAPGAFVLTVSDNLGLADGEFLLTVDADGRGQAHPFSGADAPADAAHITLSIAELGALYLGGMSALVLARAGRVGEETTDAAARLDASFHSPYAPWVSTSF</sequence>
<gene>
    <name evidence="6" type="ORF">EEJ31_08960</name>
</gene>
<reference evidence="6 7" key="1">
    <citation type="submission" date="2018-11" db="EMBL/GenBank/DDBJ databases">
        <title>Cryobacterium sp. nov., isolated from rhizosphere soil of lettuce.</title>
        <authorList>
            <person name="Wang Y."/>
        </authorList>
    </citation>
    <scope>NUCLEOTIDE SEQUENCE [LARGE SCALE GENOMIC DNA]</scope>
    <source>
        <strain evidence="6 7">NEAU-85</strain>
    </source>
</reference>
<evidence type="ECO:0000313" key="6">
    <source>
        <dbReference type="EMBL" id="RNE62203.1"/>
    </source>
</evidence>